<dbReference type="EMBL" id="CP036347">
    <property type="protein sequence ID" value="QDU03908.1"/>
    <property type="molecule type" value="Genomic_DNA"/>
</dbReference>
<accession>A0A517WF66</accession>
<dbReference type="AlphaFoldDB" id="A0A517WF66"/>
<evidence type="ECO:0000313" key="1">
    <source>
        <dbReference type="EMBL" id="QDU03908.1"/>
    </source>
</evidence>
<protein>
    <submittedName>
        <fullName evidence="1">Uncharacterized protein</fullName>
    </submittedName>
</protein>
<dbReference type="RefSeq" id="WP_145041722.1">
    <property type="nucleotide sequence ID" value="NZ_CP036347.1"/>
</dbReference>
<evidence type="ECO:0000313" key="2">
    <source>
        <dbReference type="Proteomes" id="UP000320722"/>
    </source>
</evidence>
<sequence>MIRSEQWEIEDRKVYLGHQVDQLMVGVGTLFQVPAIESMPFADLPFSGFFPKQDISPPGFAEHYA</sequence>
<reference evidence="1 2" key="1">
    <citation type="submission" date="2019-02" db="EMBL/GenBank/DDBJ databases">
        <title>Deep-cultivation of Planctomycetes and their phenomic and genomic characterization uncovers novel biology.</title>
        <authorList>
            <person name="Wiegand S."/>
            <person name="Jogler M."/>
            <person name="Boedeker C."/>
            <person name="Pinto D."/>
            <person name="Vollmers J."/>
            <person name="Rivas-Marin E."/>
            <person name="Kohn T."/>
            <person name="Peeters S.H."/>
            <person name="Heuer A."/>
            <person name="Rast P."/>
            <person name="Oberbeckmann S."/>
            <person name="Bunk B."/>
            <person name="Jeske O."/>
            <person name="Meyerdierks A."/>
            <person name="Storesund J.E."/>
            <person name="Kallscheuer N."/>
            <person name="Luecker S."/>
            <person name="Lage O.M."/>
            <person name="Pohl T."/>
            <person name="Merkel B.J."/>
            <person name="Hornburger P."/>
            <person name="Mueller R.-W."/>
            <person name="Bruemmer F."/>
            <person name="Labrenz M."/>
            <person name="Spormann A.M."/>
            <person name="Op den Camp H."/>
            <person name="Overmann J."/>
            <person name="Amann R."/>
            <person name="Jetten M.S.M."/>
            <person name="Mascher T."/>
            <person name="Medema M.H."/>
            <person name="Devos D.P."/>
            <person name="Kaster A.-K."/>
            <person name="Ovreas L."/>
            <person name="Rohde M."/>
            <person name="Galperin M.Y."/>
            <person name="Jogler C."/>
        </authorList>
    </citation>
    <scope>NUCLEOTIDE SEQUENCE [LARGE SCALE GENOMIC DNA]</scope>
    <source>
        <strain evidence="1 2">V6</strain>
    </source>
</reference>
<organism evidence="1 2">
    <name type="scientific">Gimesia chilikensis</name>
    <dbReference type="NCBI Taxonomy" id="2605989"/>
    <lineage>
        <taxon>Bacteria</taxon>
        <taxon>Pseudomonadati</taxon>
        <taxon>Planctomycetota</taxon>
        <taxon>Planctomycetia</taxon>
        <taxon>Planctomycetales</taxon>
        <taxon>Planctomycetaceae</taxon>
        <taxon>Gimesia</taxon>
    </lineage>
</organism>
<proteinExistence type="predicted"/>
<name>A0A517WF66_9PLAN</name>
<dbReference type="Proteomes" id="UP000320722">
    <property type="component" value="Chromosome"/>
</dbReference>
<gene>
    <name evidence="1" type="ORF">V6x_36310</name>
</gene>